<gene>
    <name evidence="2" type="ORF">SAMN04488122_0925</name>
</gene>
<keyword evidence="3" id="KW-1185">Reference proteome</keyword>
<name>A0A1I0PSG2_9BACT</name>
<dbReference type="Pfam" id="PF20815">
    <property type="entry name" value="GIY_YIG_2"/>
    <property type="match status" value="1"/>
</dbReference>
<dbReference type="RefSeq" id="WP_089891184.1">
    <property type="nucleotide sequence ID" value="NZ_FOJG01000001.1"/>
</dbReference>
<accession>A0A1I0PSG2</accession>
<reference evidence="3" key="1">
    <citation type="submission" date="2016-10" db="EMBL/GenBank/DDBJ databases">
        <authorList>
            <person name="Varghese N."/>
            <person name="Submissions S."/>
        </authorList>
    </citation>
    <scope>NUCLEOTIDE SEQUENCE [LARGE SCALE GENOMIC DNA]</scope>
    <source>
        <strain evidence="3">DSM 3695</strain>
    </source>
</reference>
<dbReference type="EMBL" id="FOJG01000001">
    <property type="protein sequence ID" value="SEW16842.1"/>
    <property type="molecule type" value="Genomic_DNA"/>
</dbReference>
<proteinExistence type="predicted"/>
<evidence type="ECO:0000313" key="3">
    <source>
        <dbReference type="Proteomes" id="UP000199310"/>
    </source>
</evidence>
<organism evidence="2 3">
    <name type="scientific">Chitinophaga arvensicola</name>
    <dbReference type="NCBI Taxonomy" id="29529"/>
    <lineage>
        <taxon>Bacteria</taxon>
        <taxon>Pseudomonadati</taxon>
        <taxon>Bacteroidota</taxon>
        <taxon>Chitinophagia</taxon>
        <taxon>Chitinophagales</taxon>
        <taxon>Chitinophagaceae</taxon>
        <taxon>Chitinophaga</taxon>
    </lineage>
</organism>
<evidence type="ECO:0000259" key="1">
    <source>
        <dbReference type="Pfam" id="PF20815"/>
    </source>
</evidence>
<sequence>MEIDVQQYLQLLKDKLLAAPQQFIACAKGWRKPFPQKAGAYVIRQSSRLVYIGETGNIKERMGDIVRTCNHTLRRTLGAEMYDGHPGYKKATSKERFCDEIEVLLNDFMSTQLTVAFLEIELGRAELEDFIIRTELPVYNIKKPRKIN</sequence>
<dbReference type="OrthoDB" id="1432299at2"/>
<dbReference type="InterPro" id="IPR049311">
    <property type="entry name" value="GIY_YIG_cat"/>
</dbReference>
<feature type="domain" description="GIY-YIG catalytic" evidence="1">
    <location>
        <begin position="41"/>
        <end position="145"/>
    </location>
</feature>
<evidence type="ECO:0000313" key="2">
    <source>
        <dbReference type="EMBL" id="SEW16842.1"/>
    </source>
</evidence>
<dbReference type="Proteomes" id="UP000199310">
    <property type="component" value="Unassembled WGS sequence"/>
</dbReference>
<protein>
    <recommendedName>
        <fullName evidence="1">GIY-YIG catalytic domain-containing protein</fullName>
    </recommendedName>
</protein>
<dbReference type="STRING" id="29529.SAMN04488122_0925"/>
<dbReference type="AlphaFoldDB" id="A0A1I0PSG2"/>